<dbReference type="InterPro" id="IPR051675">
    <property type="entry name" value="Endo/Exo/Phosphatase_dom_1"/>
</dbReference>
<sequence>MTPEAPDSVLDRVAERWGARSSLSRRAVVALLVLGVLAVAGALLVVRDRPEEVVVTELASQASPAGRDGAEQPGSGDDDAGSGAAEEPGADVVVHVGGEVVRPGLYTMPGGSRVADAVEEAGGPLPEADLDLVNLARPLTDGERVLVGVPQPDGASGEGPEGGGPLVNLNLAGQSELETLPGIGQKKAQQILAHRESLGGTFGSTEDLLGVDGIAEKTFRSLEPHVTVG</sequence>
<keyword evidence="2" id="KW-0812">Transmembrane</keyword>
<organism evidence="4 5">
    <name type="scientific">Nocardiopsis eucommiae</name>
    <dbReference type="NCBI Taxonomy" id="2831970"/>
    <lineage>
        <taxon>Bacteria</taxon>
        <taxon>Bacillati</taxon>
        <taxon>Actinomycetota</taxon>
        <taxon>Actinomycetes</taxon>
        <taxon>Streptosporangiales</taxon>
        <taxon>Nocardiopsidaceae</taxon>
        <taxon>Nocardiopsis</taxon>
    </lineage>
</organism>
<feature type="domain" description="Helix-hairpin-helix DNA-binding motif class 1" evidence="3">
    <location>
        <begin position="206"/>
        <end position="225"/>
    </location>
</feature>
<keyword evidence="4" id="KW-0238">DNA-binding</keyword>
<dbReference type="KEGG" id="nec:KGD82_19540"/>
<dbReference type="Pfam" id="PF10531">
    <property type="entry name" value="SLBB"/>
    <property type="match status" value="1"/>
</dbReference>
<dbReference type="InterPro" id="IPR003583">
    <property type="entry name" value="Hlx-hairpin-Hlx_DNA-bd_motif"/>
</dbReference>
<dbReference type="Proteomes" id="UP000682416">
    <property type="component" value="Chromosome"/>
</dbReference>
<dbReference type="Gene3D" id="3.10.560.10">
    <property type="entry name" value="Outer membrane lipoprotein wza domain like"/>
    <property type="match status" value="1"/>
</dbReference>
<accession>A0A975QMH2</accession>
<dbReference type="EMBL" id="CP074402">
    <property type="protein sequence ID" value="QVJ03335.1"/>
    <property type="molecule type" value="Genomic_DNA"/>
</dbReference>
<protein>
    <submittedName>
        <fullName evidence="4">ComEA family DNA-binding protein</fullName>
    </submittedName>
</protein>
<evidence type="ECO:0000259" key="3">
    <source>
        <dbReference type="SMART" id="SM00278"/>
    </source>
</evidence>
<dbReference type="GO" id="GO:0015628">
    <property type="term" value="P:protein secretion by the type II secretion system"/>
    <property type="evidence" value="ECO:0007669"/>
    <property type="project" value="TreeGrafter"/>
</dbReference>
<reference evidence="4" key="1">
    <citation type="submission" date="2021-05" db="EMBL/GenBank/DDBJ databases">
        <authorList>
            <person name="Kaiqin L."/>
            <person name="Jian G."/>
        </authorList>
    </citation>
    <scope>NUCLEOTIDE SEQUENCE</scope>
    <source>
        <strain evidence="4">HDS5</strain>
    </source>
</reference>
<gene>
    <name evidence="4" type="ORF">KGD82_19540</name>
</gene>
<dbReference type="SUPFAM" id="SSF47781">
    <property type="entry name" value="RuvA domain 2-like"/>
    <property type="match status" value="1"/>
</dbReference>
<evidence type="ECO:0000313" key="5">
    <source>
        <dbReference type="Proteomes" id="UP000682416"/>
    </source>
</evidence>
<keyword evidence="2" id="KW-1133">Transmembrane helix</keyword>
<dbReference type="InterPro" id="IPR019554">
    <property type="entry name" value="Soluble_ligand-bd"/>
</dbReference>
<dbReference type="AlphaFoldDB" id="A0A975QMH2"/>
<feature type="transmembrane region" description="Helical" evidence="2">
    <location>
        <begin position="27"/>
        <end position="46"/>
    </location>
</feature>
<name>A0A975QMH2_9ACTN</name>
<keyword evidence="5" id="KW-1185">Reference proteome</keyword>
<keyword evidence="2" id="KW-0472">Membrane</keyword>
<evidence type="ECO:0000256" key="2">
    <source>
        <dbReference type="SAM" id="Phobius"/>
    </source>
</evidence>
<dbReference type="InterPro" id="IPR010994">
    <property type="entry name" value="RuvA_2-like"/>
</dbReference>
<dbReference type="GO" id="GO:0015627">
    <property type="term" value="C:type II protein secretion system complex"/>
    <property type="evidence" value="ECO:0007669"/>
    <property type="project" value="TreeGrafter"/>
</dbReference>
<feature type="domain" description="Helix-hairpin-helix DNA-binding motif class 1" evidence="3">
    <location>
        <begin position="175"/>
        <end position="194"/>
    </location>
</feature>
<feature type="region of interest" description="Disordered" evidence="1">
    <location>
        <begin position="57"/>
        <end position="86"/>
    </location>
</feature>
<dbReference type="GO" id="GO:0003677">
    <property type="term" value="F:DNA binding"/>
    <property type="evidence" value="ECO:0007669"/>
    <property type="project" value="UniProtKB-KW"/>
</dbReference>
<dbReference type="GO" id="GO:0006281">
    <property type="term" value="P:DNA repair"/>
    <property type="evidence" value="ECO:0007669"/>
    <property type="project" value="InterPro"/>
</dbReference>
<dbReference type="PANTHER" id="PTHR21180:SF32">
    <property type="entry name" value="ENDONUCLEASE_EXONUCLEASE_PHOSPHATASE FAMILY DOMAIN-CONTAINING PROTEIN 1"/>
    <property type="match status" value="1"/>
</dbReference>
<dbReference type="SMART" id="SM00278">
    <property type="entry name" value="HhH1"/>
    <property type="match status" value="2"/>
</dbReference>
<dbReference type="Pfam" id="PF12836">
    <property type="entry name" value="HHH_3"/>
    <property type="match status" value="1"/>
</dbReference>
<dbReference type="Gene3D" id="1.10.150.320">
    <property type="entry name" value="Photosystem II 12 kDa extrinsic protein"/>
    <property type="match status" value="1"/>
</dbReference>
<proteinExistence type="predicted"/>
<evidence type="ECO:0000256" key="1">
    <source>
        <dbReference type="SAM" id="MobiDB-lite"/>
    </source>
</evidence>
<evidence type="ECO:0000313" key="4">
    <source>
        <dbReference type="EMBL" id="QVJ03335.1"/>
    </source>
</evidence>
<dbReference type="PANTHER" id="PTHR21180">
    <property type="entry name" value="ENDONUCLEASE/EXONUCLEASE/PHOSPHATASE FAMILY DOMAIN-CONTAINING PROTEIN 1"/>
    <property type="match status" value="1"/>
</dbReference>